<dbReference type="GO" id="GO:0003677">
    <property type="term" value="F:DNA binding"/>
    <property type="evidence" value="ECO:0007669"/>
    <property type="project" value="UniProtKB-KW"/>
</dbReference>
<gene>
    <name evidence="6" type="ORF">QJ036_14180</name>
</gene>
<sequence length="439" mass="51514">MIHESPVTLKKNLISIISDMQSVSHLFVKQPGKDFSRRRKVSFSDTVRFLLSMNGNTTRREWMEFWDFQPDMASIPAFSQQRQKLLPDSMDFLFHTFNDSFTSMDTYRGYRLLACDGSDLAIAHNPEDKDTHRRHNSLELNQKGYNQLHLNALYDLKNRIYTDVILQPGRYPNETGALIDMMQRSKIQEQVLLIADRGYESYNVLAHAQEKGWKFLIRAKDLGSRGILTHLPIPDHGAFDCTLSLILTRKQTKEIKNQPQVYRCLTNKTSCDFLDPVKNPFYTLHFRVLRFPISENTMECIITNLEEDAFSMEEIKKLYGWRWGIERSFRELKYTIGLTNFHSKKVEYIQQEIFARLIIYNFCERIVTGIVIQQKSRKYTYQINFTAAVLICREFLRSRIPPPDIEAFIQKNVLPVREGRKAPRKVRPNSAVSFLYRIP</sequence>
<dbReference type="PANTHER" id="PTHR33258">
    <property type="entry name" value="TRANSPOSASE INSL FOR INSERTION SEQUENCE ELEMENT IS186A-RELATED"/>
    <property type="match status" value="1"/>
</dbReference>
<evidence type="ECO:0000259" key="5">
    <source>
        <dbReference type="Pfam" id="PF01609"/>
    </source>
</evidence>
<keyword evidence="2" id="KW-0815">Transposition</keyword>
<evidence type="ECO:0000256" key="2">
    <source>
        <dbReference type="ARBA" id="ARBA00022578"/>
    </source>
</evidence>
<keyword evidence="3" id="KW-0238">DNA-binding</keyword>
<protein>
    <submittedName>
        <fullName evidence="6">IS4 family transposase</fullName>
    </submittedName>
</protein>
<evidence type="ECO:0000256" key="3">
    <source>
        <dbReference type="ARBA" id="ARBA00023125"/>
    </source>
</evidence>
<dbReference type="Proteomes" id="UP001300383">
    <property type="component" value="Unassembled WGS sequence"/>
</dbReference>
<dbReference type="InterPro" id="IPR012337">
    <property type="entry name" value="RNaseH-like_sf"/>
</dbReference>
<dbReference type="InterPro" id="IPR002559">
    <property type="entry name" value="Transposase_11"/>
</dbReference>
<dbReference type="GO" id="GO:0006313">
    <property type="term" value="P:DNA transposition"/>
    <property type="evidence" value="ECO:0007669"/>
    <property type="project" value="InterPro"/>
</dbReference>
<reference evidence="6 7" key="1">
    <citation type="submission" date="2023-05" db="EMBL/GenBank/DDBJ databases">
        <title>[ruminococcus] sp. nov., isolated from a pig farm feces dump.</title>
        <authorList>
            <person name="Chang Y.-H."/>
        </authorList>
    </citation>
    <scope>NUCLEOTIDE SEQUENCE [LARGE SCALE GENOMIC DNA]</scope>
    <source>
        <strain evidence="6 7">YH-rum2234</strain>
    </source>
</reference>
<comment type="caution">
    <text evidence="6">The sequence shown here is derived from an EMBL/GenBank/DDBJ whole genome shotgun (WGS) entry which is preliminary data.</text>
</comment>
<name>A0AAP4BD89_9FIRM</name>
<keyword evidence="4" id="KW-0233">DNA recombination</keyword>
<feature type="domain" description="Transposase IS4-like" evidence="5">
    <location>
        <begin position="109"/>
        <end position="362"/>
    </location>
</feature>
<dbReference type="PANTHER" id="PTHR33258:SF1">
    <property type="entry name" value="TRANSPOSASE INSL FOR INSERTION SEQUENCE ELEMENT IS186A-RELATED"/>
    <property type="match status" value="1"/>
</dbReference>
<dbReference type="Gene3D" id="3.90.350.10">
    <property type="entry name" value="Transposase Inhibitor Protein From Tn5, Chain A, domain 1"/>
    <property type="match status" value="1"/>
</dbReference>
<organism evidence="6 7">
    <name type="scientific">Fusibacillus kribbianus</name>
    <dbReference type="NCBI Taxonomy" id="3044208"/>
    <lineage>
        <taxon>Bacteria</taxon>
        <taxon>Bacillati</taxon>
        <taxon>Bacillota</taxon>
        <taxon>Clostridia</taxon>
        <taxon>Lachnospirales</taxon>
        <taxon>Lachnospiraceae</taxon>
        <taxon>Fusibacillus</taxon>
    </lineage>
</organism>
<accession>A0AAP4BD89</accession>
<dbReference type="InterPro" id="IPR047952">
    <property type="entry name" value="Transpos_IS4"/>
</dbReference>
<dbReference type="GO" id="GO:0004803">
    <property type="term" value="F:transposase activity"/>
    <property type="evidence" value="ECO:0007669"/>
    <property type="project" value="InterPro"/>
</dbReference>
<evidence type="ECO:0000256" key="1">
    <source>
        <dbReference type="ARBA" id="ARBA00010075"/>
    </source>
</evidence>
<comment type="similarity">
    <text evidence="1">Belongs to the transposase 11 family.</text>
</comment>
<dbReference type="AlphaFoldDB" id="A0AAP4BD89"/>
<dbReference type="EMBL" id="JASGBQ010000048">
    <property type="protein sequence ID" value="MDI9243592.1"/>
    <property type="molecule type" value="Genomic_DNA"/>
</dbReference>
<proteinExistence type="inferred from homology"/>
<dbReference type="RefSeq" id="WP_283231974.1">
    <property type="nucleotide sequence ID" value="NZ_JASGBQ010000048.1"/>
</dbReference>
<dbReference type="NCBIfam" id="NF033592">
    <property type="entry name" value="transpos_IS4_1"/>
    <property type="match status" value="1"/>
</dbReference>
<dbReference type="Pfam" id="PF01609">
    <property type="entry name" value="DDE_Tnp_1"/>
    <property type="match status" value="1"/>
</dbReference>
<keyword evidence="7" id="KW-1185">Reference proteome</keyword>
<dbReference type="SUPFAM" id="SSF53098">
    <property type="entry name" value="Ribonuclease H-like"/>
    <property type="match status" value="1"/>
</dbReference>
<evidence type="ECO:0000313" key="7">
    <source>
        <dbReference type="Proteomes" id="UP001300383"/>
    </source>
</evidence>
<evidence type="ECO:0000256" key="4">
    <source>
        <dbReference type="ARBA" id="ARBA00023172"/>
    </source>
</evidence>
<evidence type="ECO:0000313" key="6">
    <source>
        <dbReference type="EMBL" id="MDI9243592.1"/>
    </source>
</evidence>